<feature type="transmembrane region" description="Helical" evidence="1">
    <location>
        <begin position="6"/>
        <end position="23"/>
    </location>
</feature>
<dbReference type="EMBL" id="JACETM010000015">
    <property type="protein sequence ID" value="MBA4724013.1"/>
    <property type="molecule type" value="Genomic_DNA"/>
</dbReference>
<evidence type="ECO:0000313" key="3">
    <source>
        <dbReference type="Proteomes" id="UP000585327"/>
    </source>
</evidence>
<accession>A0A838YRE0</accession>
<reference evidence="2 3" key="1">
    <citation type="submission" date="2020-06" db="EMBL/GenBank/DDBJ databases">
        <title>Dysbiosis in marine aquaculture revealed through microbiome analysis: reverse ecology for environmental sustainability.</title>
        <authorList>
            <person name="Haro-Moreno J.M."/>
            <person name="Coutinho F.H."/>
            <person name="Zaragoza-Solas A."/>
            <person name="Picazo A."/>
            <person name="Almagro-Moreno S."/>
            <person name="Lopez-Perez M."/>
        </authorList>
    </citation>
    <scope>NUCLEOTIDE SEQUENCE [LARGE SCALE GENOMIC DNA]</scope>
    <source>
        <strain evidence="2">MCMED-G42</strain>
    </source>
</reference>
<evidence type="ECO:0000256" key="1">
    <source>
        <dbReference type="SAM" id="Phobius"/>
    </source>
</evidence>
<protein>
    <submittedName>
        <fullName evidence="2">Uncharacterized protein</fullName>
    </submittedName>
</protein>
<dbReference type="Proteomes" id="UP000585327">
    <property type="component" value="Unassembled WGS sequence"/>
</dbReference>
<keyword evidence="1" id="KW-0812">Transmembrane</keyword>
<proteinExistence type="predicted"/>
<keyword evidence="1" id="KW-1133">Transmembrane helix</keyword>
<organism evidence="2 3">
    <name type="scientific">SAR86 cluster bacterium</name>
    <dbReference type="NCBI Taxonomy" id="2030880"/>
    <lineage>
        <taxon>Bacteria</taxon>
        <taxon>Pseudomonadati</taxon>
        <taxon>Pseudomonadota</taxon>
        <taxon>Gammaproteobacteria</taxon>
        <taxon>SAR86 cluster</taxon>
    </lineage>
</organism>
<evidence type="ECO:0000313" key="2">
    <source>
        <dbReference type="EMBL" id="MBA4724013.1"/>
    </source>
</evidence>
<keyword evidence="1" id="KW-0472">Membrane</keyword>
<name>A0A838YRE0_9GAMM</name>
<gene>
    <name evidence="2" type="ORF">H2021_02230</name>
</gene>
<comment type="caution">
    <text evidence="2">The sequence shown here is derived from an EMBL/GenBank/DDBJ whole genome shotgun (WGS) entry which is preliminary data.</text>
</comment>
<sequence length="47" mass="5472">MAQYDAVIVFIIATIFVSFYIFIEARPHGSSFIADVKDTLKRFFRVK</sequence>
<dbReference type="AlphaFoldDB" id="A0A838YRE0"/>